<dbReference type="AlphaFoldDB" id="A0A0F9HNP4"/>
<protein>
    <recommendedName>
        <fullName evidence="1">Lin1244/Lin1753-like N-terminal domain-containing protein</fullName>
    </recommendedName>
</protein>
<gene>
    <name evidence="2" type="ORF">LCGC14_1976290</name>
</gene>
<comment type="caution">
    <text evidence="2">The sequence shown here is derived from an EMBL/GenBank/DDBJ whole genome shotgun (WGS) entry which is preliminary data.</text>
</comment>
<dbReference type="EMBL" id="LAZR01022025">
    <property type="protein sequence ID" value="KKL83285.1"/>
    <property type="molecule type" value="Genomic_DNA"/>
</dbReference>
<evidence type="ECO:0000259" key="1">
    <source>
        <dbReference type="Pfam" id="PF14297"/>
    </source>
</evidence>
<feature type="domain" description="Lin1244/Lin1753-like N-terminal" evidence="1">
    <location>
        <begin position="12"/>
        <end position="103"/>
    </location>
</feature>
<evidence type="ECO:0000313" key="2">
    <source>
        <dbReference type="EMBL" id="KKL83285.1"/>
    </source>
</evidence>
<organism evidence="2">
    <name type="scientific">marine sediment metagenome</name>
    <dbReference type="NCBI Taxonomy" id="412755"/>
    <lineage>
        <taxon>unclassified sequences</taxon>
        <taxon>metagenomes</taxon>
        <taxon>ecological metagenomes</taxon>
    </lineage>
</organism>
<dbReference type="Pfam" id="PF14297">
    <property type="entry name" value="Lin1244_N"/>
    <property type="match status" value="1"/>
</dbReference>
<dbReference type="InterPro" id="IPR025400">
    <property type="entry name" value="Lin1244/Lin1753-like_N"/>
</dbReference>
<sequence>MAGRPPKQTVDYFPHYTDASQRRTLFTIQQMYGHQGYAFWFRLLELLGSTAGHAYCYTGDAEWQYLKAFTWSSDDEVRAILSSLASMGAIDLELWAVEIAWSQYFVDGLAGVYANRRAEVPPKPDAITTANNYRRDGIVLCRNTITTDEFSPAVPISTPDNAAKTDVELLPVERGASRVEESRVEERRVEEISLDSSFISGNSAAAPKNTPALLAVIALSAKNGIGESTISATLSAVCPRKLLCSVGTPLPRVIKLASCSTLLNPSALAASAISISFSFLSTICLGVSFVTKRSNLPLIKLVTPPLSNFLTPVGSDTSFIILSLPGICPNSTKDFPPVLNINPAFKTLGSTTINPAALASAAVSNFNLGTNSDIISSCATIFCLAIKLF</sequence>
<name>A0A0F9HNP4_9ZZZZ</name>
<accession>A0A0F9HNP4</accession>
<proteinExistence type="predicted"/>
<reference evidence="2" key="1">
    <citation type="journal article" date="2015" name="Nature">
        <title>Complex archaea that bridge the gap between prokaryotes and eukaryotes.</title>
        <authorList>
            <person name="Spang A."/>
            <person name="Saw J.H."/>
            <person name="Jorgensen S.L."/>
            <person name="Zaremba-Niedzwiedzka K."/>
            <person name="Martijn J."/>
            <person name="Lind A.E."/>
            <person name="van Eijk R."/>
            <person name="Schleper C."/>
            <person name="Guy L."/>
            <person name="Ettema T.J."/>
        </authorList>
    </citation>
    <scope>NUCLEOTIDE SEQUENCE</scope>
</reference>